<accession>A0A0M8N3C8</accession>
<feature type="compositionally biased region" description="Gly residues" evidence="1">
    <location>
        <begin position="134"/>
        <end position="149"/>
    </location>
</feature>
<gene>
    <name evidence="2" type="ORF">ESCO_001325</name>
</gene>
<protein>
    <submittedName>
        <fullName evidence="2">Uncharacterized protein</fullName>
    </submittedName>
</protein>
<feature type="compositionally biased region" description="Basic and acidic residues" evidence="1">
    <location>
        <begin position="292"/>
        <end position="302"/>
    </location>
</feature>
<feature type="compositionally biased region" description="Basic and acidic residues" evidence="1">
    <location>
        <begin position="358"/>
        <end position="367"/>
    </location>
</feature>
<evidence type="ECO:0000256" key="1">
    <source>
        <dbReference type="SAM" id="MobiDB-lite"/>
    </source>
</evidence>
<feature type="compositionally biased region" description="Low complexity" evidence="1">
    <location>
        <begin position="303"/>
        <end position="325"/>
    </location>
</feature>
<feature type="compositionally biased region" description="Basic and acidic residues" evidence="1">
    <location>
        <begin position="482"/>
        <end position="491"/>
    </location>
</feature>
<dbReference type="Proteomes" id="UP000053831">
    <property type="component" value="Unassembled WGS sequence"/>
</dbReference>
<feature type="compositionally biased region" description="Basic and acidic residues" evidence="1">
    <location>
        <begin position="330"/>
        <end position="346"/>
    </location>
</feature>
<feature type="region of interest" description="Disordered" evidence="1">
    <location>
        <begin position="271"/>
        <end position="372"/>
    </location>
</feature>
<dbReference type="OrthoDB" id="3440029at2759"/>
<sequence>MPQMLGAPRAVQPHVEISDVRDECLTESDARKKLSRYIIVRMEKSSDQSAHANGTEQDSWGRAVWFIYTSANQQETRHRVRQLNKASSKTVADKKSELKTVLRCQLDKVRDFLQQGDKDCRYEHTLAQLEFEFKGGGGGGGANASGGGSPERSARSRSRSRRSSSARSKSAGRTAGCSSILAYFKRAPKADENCLSIWGEQKHASLNVFPYQTQHRVVGGPQPVPFQPGVRASRHAVLDPNAYVPQFQRLPPLATALHPAVIPAPAHTQTTGVPLMVGNPGGGGQQPAGAKSRADLSARDRASYGSTLSDSSASSHDTAETLTSESSDDSEIRRSRSVKRKEEPRGIHRRVKMAGAEGPRDKSRGRAEPGSAFDARDVLHALADCIRVEWIKGASKEEQQQQQQQASNPASHGGRSSGQSSGGGGHAFDRAADVLGGLGPGGALPQAEDGFYQFPRWTHHGQAQASVDSGSRGQPQFVVRGYLEDQQERQP</sequence>
<evidence type="ECO:0000313" key="3">
    <source>
        <dbReference type="Proteomes" id="UP000053831"/>
    </source>
</evidence>
<reference evidence="2 3" key="1">
    <citation type="submission" date="2015-07" db="EMBL/GenBank/DDBJ databases">
        <title>The genome of the fungus Escovopsis weberi, a specialized disease agent of ant agriculture.</title>
        <authorList>
            <person name="de Man T.J."/>
            <person name="Stajich J.E."/>
            <person name="Kubicek C.P."/>
            <person name="Chenthamara K."/>
            <person name="Atanasova L."/>
            <person name="Druzhinina I.S."/>
            <person name="Birnbaum S."/>
            <person name="Barribeau S.M."/>
            <person name="Teiling C."/>
            <person name="Suen G."/>
            <person name="Currie C."/>
            <person name="Gerardo N.M."/>
        </authorList>
    </citation>
    <scope>NUCLEOTIDE SEQUENCE [LARGE SCALE GENOMIC DNA]</scope>
</reference>
<evidence type="ECO:0000313" key="2">
    <source>
        <dbReference type="EMBL" id="KOS19120.1"/>
    </source>
</evidence>
<feature type="region of interest" description="Disordered" evidence="1">
    <location>
        <begin position="394"/>
        <end position="491"/>
    </location>
</feature>
<dbReference type="STRING" id="150374.A0A0M8N3C8"/>
<dbReference type="AlphaFoldDB" id="A0A0M8N3C8"/>
<feature type="compositionally biased region" description="Polar residues" evidence="1">
    <location>
        <begin position="461"/>
        <end position="474"/>
    </location>
</feature>
<feature type="compositionally biased region" description="Basic residues" evidence="1">
    <location>
        <begin position="155"/>
        <end position="164"/>
    </location>
</feature>
<proteinExistence type="predicted"/>
<name>A0A0M8N3C8_ESCWE</name>
<feature type="compositionally biased region" description="Low complexity" evidence="1">
    <location>
        <begin position="400"/>
        <end position="419"/>
    </location>
</feature>
<dbReference type="EMBL" id="LGSR01000020">
    <property type="protein sequence ID" value="KOS19120.1"/>
    <property type="molecule type" value="Genomic_DNA"/>
</dbReference>
<keyword evidence="3" id="KW-1185">Reference proteome</keyword>
<comment type="caution">
    <text evidence="2">The sequence shown here is derived from an EMBL/GenBank/DDBJ whole genome shotgun (WGS) entry which is preliminary data.</text>
</comment>
<feature type="region of interest" description="Disordered" evidence="1">
    <location>
        <begin position="133"/>
        <end position="172"/>
    </location>
</feature>
<organism evidence="2 3">
    <name type="scientific">Escovopsis weberi</name>
    <dbReference type="NCBI Taxonomy" id="150374"/>
    <lineage>
        <taxon>Eukaryota</taxon>
        <taxon>Fungi</taxon>
        <taxon>Dikarya</taxon>
        <taxon>Ascomycota</taxon>
        <taxon>Pezizomycotina</taxon>
        <taxon>Sordariomycetes</taxon>
        <taxon>Hypocreomycetidae</taxon>
        <taxon>Hypocreales</taxon>
        <taxon>Hypocreaceae</taxon>
        <taxon>Escovopsis</taxon>
    </lineage>
</organism>